<accession>A0ABQ2B0N4</accession>
<evidence type="ECO:0000313" key="3">
    <source>
        <dbReference type="EMBL" id="GGI05059.1"/>
    </source>
</evidence>
<keyword evidence="4" id="KW-1185">Reference proteome</keyword>
<reference evidence="4" key="1">
    <citation type="journal article" date="2019" name="Int. J. Syst. Evol. Microbiol.">
        <title>The Global Catalogue of Microorganisms (GCM) 10K type strain sequencing project: providing services to taxonomists for standard genome sequencing and annotation.</title>
        <authorList>
            <consortium name="The Broad Institute Genomics Platform"/>
            <consortium name="The Broad Institute Genome Sequencing Center for Infectious Disease"/>
            <person name="Wu L."/>
            <person name="Ma J."/>
        </authorList>
    </citation>
    <scope>NUCLEOTIDE SEQUENCE [LARGE SCALE GENOMIC DNA]</scope>
    <source>
        <strain evidence="4">CCM 8653</strain>
    </source>
</reference>
<organism evidence="3 4">
    <name type="scientific">Isoptericola cucumis</name>
    <dbReference type="NCBI Taxonomy" id="1776856"/>
    <lineage>
        <taxon>Bacteria</taxon>
        <taxon>Bacillati</taxon>
        <taxon>Actinomycetota</taxon>
        <taxon>Actinomycetes</taxon>
        <taxon>Micrococcales</taxon>
        <taxon>Promicromonosporaceae</taxon>
        <taxon>Isoptericola</taxon>
    </lineage>
</organism>
<gene>
    <name evidence="3" type="ORF">GCM10007368_04260</name>
</gene>
<name>A0ABQ2B0N4_9MICO</name>
<dbReference type="PROSITE" id="PS51257">
    <property type="entry name" value="PROKAR_LIPOPROTEIN"/>
    <property type="match status" value="1"/>
</dbReference>
<feature type="signal peptide" evidence="2">
    <location>
        <begin position="1"/>
        <end position="25"/>
    </location>
</feature>
<dbReference type="RefSeq" id="WP_188522027.1">
    <property type="nucleotide sequence ID" value="NZ_BMDG01000002.1"/>
</dbReference>
<feature type="chain" id="PRO_5047011040" evidence="2">
    <location>
        <begin position="26"/>
        <end position="359"/>
    </location>
</feature>
<evidence type="ECO:0000256" key="2">
    <source>
        <dbReference type="SAM" id="SignalP"/>
    </source>
</evidence>
<dbReference type="Pfam" id="PF13343">
    <property type="entry name" value="SBP_bac_6"/>
    <property type="match status" value="1"/>
</dbReference>
<evidence type="ECO:0000313" key="4">
    <source>
        <dbReference type="Proteomes" id="UP000632535"/>
    </source>
</evidence>
<dbReference type="InterPro" id="IPR005948">
    <property type="entry name" value="ThiB-like"/>
</dbReference>
<dbReference type="EMBL" id="BMDG01000002">
    <property type="protein sequence ID" value="GGI05059.1"/>
    <property type="molecule type" value="Genomic_DNA"/>
</dbReference>
<protein>
    <submittedName>
        <fullName evidence="3">Thiamine ABC transporter substrate-binding protein</fullName>
    </submittedName>
</protein>
<dbReference type="Gene3D" id="3.40.190.10">
    <property type="entry name" value="Periplasmic binding protein-like II"/>
    <property type="match status" value="2"/>
</dbReference>
<keyword evidence="1 2" id="KW-0732">Signal</keyword>
<dbReference type="CDD" id="cd13545">
    <property type="entry name" value="PBP2_TbpA"/>
    <property type="match status" value="1"/>
</dbReference>
<dbReference type="PANTHER" id="PTHR30006:SF2">
    <property type="entry name" value="ABC TRANSPORTER SUBSTRATE-BINDING PROTEIN"/>
    <property type="match status" value="1"/>
</dbReference>
<dbReference type="NCBIfam" id="TIGR01254">
    <property type="entry name" value="sfuA"/>
    <property type="match status" value="1"/>
</dbReference>
<dbReference type="PANTHER" id="PTHR30006">
    <property type="entry name" value="THIAMINE-BINDING PERIPLASMIC PROTEIN-RELATED"/>
    <property type="match status" value="1"/>
</dbReference>
<dbReference type="SUPFAM" id="SSF53850">
    <property type="entry name" value="Periplasmic binding protein-like II"/>
    <property type="match status" value="1"/>
</dbReference>
<comment type="caution">
    <text evidence="3">The sequence shown here is derived from an EMBL/GenBank/DDBJ whole genome shotgun (WGS) entry which is preliminary data.</text>
</comment>
<sequence length="359" mass="37608">MTHGAARRRRLAGGAAVVALLPLLAACGPSGDPAGEGSASGGVVTLVTHDSFAVSEEVLADFEASSGLTVEQVAPGDAGTLVNQLVLTKDAPLGDVVFGVDNTYATRAVDAGVFEPYEPADLDPQVAELAPEPLAGTLTPVDMGDVCMNLDDGWFAEHDLPAPATLEDLTKPQYADLTVVTNPATSSPGLAFLLATVGAFGTDGWQGYWEDLAGNGVKVAESWEDAYYVDFSGAGEGGQRPIALSYATSPAFTLTEDGTSSTTSAMLDTCFRQVEYAGVLAGAENPEGARQLVDFLLSEAFQADVPGQMYMYPADPEVELPADWQEFAPLADEPFDVPPAEVDAHRDEWIEQWTATVIG</sequence>
<evidence type="ECO:0000256" key="1">
    <source>
        <dbReference type="ARBA" id="ARBA00022729"/>
    </source>
</evidence>
<proteinExistence type="predicted"/>
<dbReference type="Proteomes" id="UP000632535">
    <property type="component" value="Unassembled WGS sequence"/>
</dbReference>